<comment type="caution">
    <text evidence="1">The sequence shown here is derived from an EMBL/GenBank/DDBJ whole genome shotgun (WGS) entry which is preliminary data.</text>
</comment>
<dbReference type="EMBL" id="ACCJ01000067">
    <property type="protein sequence ID" value="EEG56446.1"/>
    <property type="molecule type" value="Genomic_DNA"/>
</dbReference>
<proteinExistence type="predicted"/>
<sequence length="39" mass="4775">MFVKQKSDVFLQTCTIFTVHLQYFNAAFRLYSYLFYVKL</sequence>
<reference evidence="1 2" key="1">
    <citation type="submission" date="2009-01" db="EMBL/GenBank/DDBJ databases">
        <authorList>
            <person name="Fulton L."/>
            <person name="Clifton S."/>
            <person name="Fulton B."/>
            <person name="Xu J."/>
            <person name="Minx P."/>
            <person name="Pepin K.H."/>
            <person name="Johnson M."/>
            <person name="Bhonagiri V."/>
            <person name="Nash W.E."/>
            <person name="Mardis E.R."/>
            <person name="Wilson R.K."/>
        </authorList>
    </citation>
    <scope>NUCLEOTIDE SEQUENCE [LARGE SCALE GENOMIC DNA]</scope>
    <source>
        <strain evidence="1 2">DSM 15981</strain>
    </source>
</reference>
<name>C0CWU4_9FIRM</name>
<organism evidence="1 2">
    <name type="scientific">[Clostridium] asparagiforme DSM 15981</name>
    <dbReference type="NCBI Taxonomy" id="518636"/>
    <lineage>
        <taxon>Bacteria</taxon>
        <taxon>Bacillati</taxon>
        <taxon>Bacillota</taxon>
        <taxon>Clostridia</taxon>
        <taxon>Lachnospirales</taxon>
        <taxon>Lachnospiraceae</taxon>
        <taxon>Enterocloster</taxon>
    </lineage>
</organism>
<protein>
    <submittedName>
        <fullName evidence="1">Uncharacterized protein</fullName>
    </submittedName>
</protein>
<accession>C0CWU4</accession>
<dbReference type="HOGENOM" id="CLU_3307060_0_0_9"/>
<reference evidence="1 2" key="2">
    <citation type="submission" date="2009-02" db="EMBL/GenBank/DDBJ databases">
        <title>Draft genome sequence of Clostridium asparagiforme (DSM 15981).</title>
        <authorList>
            <person name="Sudarsanam P."/>
            <person name="Ley R."/>
            <person name="Guruge J."/>
            <person name="Turnbaugh P.J."/>
            <person name="Mahowald M."/>
            <person name="Liep D."/>
            <person name="Gordon J."/>
        </authorList>
    </citation>
    <scope>NUCLEOTIDE SEQUENCE [LARGE SCALE GENOMIC DNA]</scope>
    <source>
        <strain evidence="1 2">DSM 15981</strain>
    </source>
</reference>
<keyword evidence="2" id="KW-1185">Reference proteome</keyword>
<evidence type="ECO:0000313" key="2">
    <source>
        <dbReference type="Proteomes" id="UP000004756"/>
    </source>
</evidence>
<dbReference type="Proteomes" id="UP000004756">
    <property type="component" value="Unassembled WGS sequence"/>
</dbReference>
<dbReference type="AlphaFoldDB" id="C0CWU4"/>
<evidence type="ECO:0000313" key="1">
    <source>
        <dbReference type="EMBL" id="EEG56446.1"/>
    </source>
</evidence>
<gene>
    <name evidence="1" type="ORF">CLOSTASPAR_01465</name>
</gene>